<evidence type="ECO:0000256" key="2">
    <source>
        <dbReference type="ARBA" id="ARBA00006783"/>
    </source>
</evidence>
<dbReference type="InterPro" id="IPR046955">
    <property type="entry name" value="PHR1-like"/>
</dbReference>
<evidence type="ECO:0000256" key="6">
    <source>
        <dbReference type="ARBA" id="ARBA00023242"/>
    </source>
</evidence>
<dbReference type="Proteomes" id="UP000077755">
    <property type="component" value="Chromosome 8"/>
</dbReference>
<feature type="domain" description="HTH myb-type" evidence="7">
    <location>
        <begin position="35"/>
        <end position="95"/>
    </location>
</feature>
<protein>
    <recommendedName>
        <fullName evidence="7">HTH myb-type domain-containing protein</fullName>
    </recommendedName>
</protein>
<dbReference type="Pfam" id="PF14379">
    <property type="entry name" value="Myb_CC_LHEQLE"/>
    <property type="match status" value="1"/>
</dbReference>
<organism evidence="8 9">
    <name type="scientific">Daucus carota subsp. sativus</name>
    <name type="common">Carrot</name>
    <dbReference type="NCBI Taxonomy" id="79200"/>
    <lineage>
        <taxon>Eukaryota</taxon>
        <taxon>Viridiplantae</taxon>
        <taxon>Streptophyta</taxon>
        <taxon>Embryophyta</taxon>
        <taxon>Tracheophyta</taxon>
        <taxon>Spermatophyta</taxon>
        <taxon>Magnoliopsida</taxon>
        <taxon>eudicotyledons</taxon>
        <taxon>Gunneridae</taxon>
        <taxon>Pentapetalae</taxon>
        <taxon>asterids</taxon>
        <taxon>campanulids</taxon>
        <taxon>Apiales</taxon>
        <taxon>Apiaceae</taxon>
        <taxon>Apioideae</taxon>
        <taxon>Scandiceae</taxon>
        <taxon>Daucinae</taxon>
        <taxon>Daucus</taxon>
        <taxon>Daucus sect. Daucus</taxon>
    </lineage>
</organism>
<comment type="subcellular location">
    <subcellularLocation>
        <location evidence="1">Nucleus</location>
    </subcellularLocation>
</comment>
<accession>A0AAF0XSR0</accession>
<keyword evidence="6" id="KW-0539">Nucleus</keyword>
<evidence type="ECO:0000256" key="3">
    <source>
        <dbReference type="ARBA" id="ARBA00023015"/>
    </source>
</evidence>
<dbReference type="SUPFAM" id="SSF46689">
    <property type="entry name" value="Homeodomain-like"/>
    <property type="match status" value="1"/>
</dbReference>
<dbReference type="GO" id="GO:0005634">
    <property type="term" value="C:nucleus"/>
    <property type="evidence" value="ECO:0007669"/>
    <property type="project" value="UniProtKB-SubCell"/>
</dbReference>
<sequence>MYSSVHSLPLDGHAEFHSSVDGSGPGSDPCLVLTSDPKPRLRWTGELHERFVDAVTQLGGPDKATPKTLMRTMGVKGLTLYHLKSHLQKFRLGKQSCKDFTENSKDASCIAESQDTGSSTSASSRMMAQDINDGFQVTEALRVQMEVQRRLHDQLEVQRRLQLRIESQGRYLQSILEKACKAIDDQTVASVGLETAREELSELAIKVANDYQQVMTVPLLSEIASSLETRNPIAASGRIGDCSLDGSLASNGNPLSPISMSSQAAAMKKRSRAYSNLSPLDSNLRQVEWMMSNFSQV</sequence>
<evidence type="ECO:0000259" key="7">
    <source>
        <dbReference type="PROSITE" id="PS51294"/>
    </source>
</evidence>
<evidence type="ECO:0000313" key="9">
    <source>
        <dbReference type="Proteomes" id="UP000077755"/>
    </source>
</evidence>
<dbReference type="FunFam" id="1.10.10.60:FF:000002">
    <property type="entry name" value="Myb family transcription factor"/>
    <property type="match status" value="1"/>
</dbReference>
<dbReference type="PANTHER" id="PTHR31499:SF6">
    <property type="entry name" value="PROTEIN PHR1-LIKE 2"/>
    <property type="match status" value="1"/>
</dbReference>
<dbReference type="Pfam" id="PF00249">
    <property type="entry name" value="Myb_DNA-binding"/>
    <property type="match status" value="1"/>
</dbReference>
<dbReference type="Gene3D" id="1.10.10.60">
    <property type="entry name" value="Homeodomain-like"/>
    <property type="match status" value="1"/>
</dbReference>
<keyword evidence="9" id="KW-1185">Reference proteome</keyword>
<evidence type="ECO:0000256" key="5">
    <source>
        <dbReference type="ARBA" id="ARBA00023163"/>
    </source>
</evidence>
<name>A0AAF0XSR0_DAUCS</name>
<dbReference type="EMBL" id="CP093350">
    <property type="protein sequence ID" value="WOH13528.1"/>
    <property type="molecule type" value="Genomic_DNA"/>
</dbReference>
<keyword evidence="5" id="KW-0804">Transcription</keyword>
<dbReference type="PROSITE" id="PS51294">
    <property type="entry name" value="HTH_MYB"/>
    <property type="match status" value="1"/>
</dbReference>
<proteinExistence type="inferred from homology"/>
<dbReference type="NCBIfam" id="TIGR01557">
    <property type="entry name" value="myb_SHAQKYF"/>
    <property type="match status" value="1"/>
</dbReference>
<dbReference type="GO" id="GO:0003677">
    <property type="term" value="F:DNA binding"/>
    <property type="evidence" value="ECO:0007669"/>
    <property type="project" value="InterPro"/>
</dbReference>
<dbReference type="KEGG" id="dcr:108197621"/>
<keyword evidence="3" id="KW-0805">Transcription regulation</keyword>
<dbReference type="InterPro" id="IPR001005">
    <property type="entry name" value="SANT/Myb"/>
</dbReference>
<evidence type="ECO:0000313" key="8">
    <source>
        <dbReference type="EMBL" id="WOH13528.1"/>
    </source>
</evidence>
<evidence type="ECO:0000256" key="1">
    <source>
        <dbReference type="ARBA" id="ARBA00004123"/>
    </source>
</evidence>
<dbReference type="AlphaFoldDB" id="A0AAF0XSR0"/>
<dbReference type="InterPro" id="IPR009057">
    <property type="entry name" value="Homeodomain-like_sf"/>
</dbReference>
<dbReference type="InterPro" id="IPR006447">
    <property type="entry name" value="Myb_dom_plants"/>
</dbReference>
<evidence type="ECO:0000256" key="4">
    <source>
        <dbReference type="ARBA" id="ARBA00023054"/>
    </source>
</evidence>
<keyword evidence="4" id="KW-0175">Coiled coil</keyword>
<dbReference type="GO" id="GO:0003700">
    <property type="term" value="F:DNA-binding transcription factor activity"/>
    <property type="evidence" value="ECO:0007669"/>
    <property type="project" value="InterPro"/>
</dbReference>
<reference evidence="8" key="2">
    <citation type="submission" date="2022-03" db="EMBL/GenBank/DDBJ databases">
        <title>Draft title - Genomic analysis of global carrot germplasm unveils the trajectory of domestication and the origin of high carotenoid orange carrot.</title>
        <authorList>
            <person name="Iorizzo M."/>
            <person name="Ellison S."/>
            <person name="Senalik D."/>
            <person name="Macko-Podgorni A."/>
            <person name="Grzebelus D."/>
            <person name="Bostan H."/>
            <person name="Rolling W."/>
            <person name="Curaba J."/>
            <person name="Simon P."/>
        </authorList>
    </citation>
    <scope>NUCLEOTIDE SEQUENCE</scope>
    <source>
        <tissue evidence="8">Leaf</tissue>
    </source>
</reference>
<dbReference type="InterPro" id="IPR025756">
    <property type="entry name" value="Myb_CC_LHEQLE"/>
</dbReference>
<comment type="similarity">
    <text evidence="2">Belongs to the MYB-CC family.</text>
</comment>
<dbReference type="InterPro" id="IPR017930">
    <property type="entry name" value="Myb_dom"/>
</dbReference>
<gene>
    <name evidence="8" type="ORF">DCAR_0833038</name>
</gene>
<dbReference type="PANTHER" id="PTHR31499">
    <property type="entry name" value="MYB FAMILY TRANSCRIPTION FACTOR PHL11"/>
    <property type="match status" value="1"/>
</dbReference>
<reference evidence="8" key="1">
    <citation type="journal article" date="2016" name="Nat. Genet.">
        <title>A high-quality carrot genome assembly provides new insights into carotenoid accumulation and asterid genome evolution.</title>
        <authorList>
            <person name="Iorizzo M."/>
            <person name="Ellison S."/>
            <person name="Senalik D."/>
            <person name="Zeng P."/>
            <person name="Satapoomin P."/>
            <person name="Huang J."/>
            <person name="Bowman M."/>
            <person name="Iovene M."/>
            <person name="Sanseverino W."/>
            <person name="Cavagnaro P."/>
            <person name="Yildiz M."/>
            <person name="Macko-Podgorni A."/>
            <person name="Moranska E."/>
            <person name="Grzebelus E."/>
            <person name="Grzebelus D."/>
            <person name="Ashrafi H."/>
            <person name="Zheng Z."/>
            <person name="Cheng S."/>
            <person name="Spooner D."/>
            <person name="Van Deynze A."/>
            <person name="Simon P."/>
        </authorList>
    </citation>
    <scope>NUCLEOTIDE SEQUENCE</scope>
    <source>
        <tissue evidence="8">Leaf</tissue>
    </source>
</reference>